<dbReference type="Proteomes" id="UP000248795">
    <property type="component" value="Unassembled WGS sequence"/>
</dbReference>
<evidence type="ECO:0000256" key="2">
    <source>
        <dbReference type="ARBA" id="ARBA00006706"/>
    </source>
</evidence>
<dbReference type="GO" id="GO:0046872">
    <property type="term" value="F:metal ion binding"/>
    <property type="evidence" value="ECO:0007669"/>
    <property type="project" value="UniProtKB-KW"/>
</dbReference>
<evidence type="ECO:0000313" key="8">
    <source>
        <dbReference type="EMBL" id="PZF76049.1"/>
    </source>
</evidence>
<dbReference type="RefSeq" id="WP_111199434.1">
    <property type="nucleotide sequence ID" value="NZ_QKVK01000007.1"/>
</dbReference>
<dbReference type="SFLD" id="SFLDS00005">
    <property type="entry name" value="Isoprenoid_Synthase_Type_I"/>
    <property type="match status" value="1"/>
</dbReference>
<keyword evidence="6" id="KW-0414">Isoprene biosynthesis</keyword>
<comment type="similarity">
    <text evidence="2 7">Belongs to the FPP/GGPP synthase family.</text>
</comment>
<gene>
    <name evidence="8" type="ORF">DK847_15530</name>
</gene>
<dbReference type="EMBL" id="QKVK01000007">
    <property type="protein sequence ID" value="PZF76049.1"/>
    <property type="molecule type" value="Genomic_DNA"/>
</dbReference>
<dbReference type="GO" id="GO:0008299">
    <property type="term" value="P:isoprenoid biosynthetic process"/>
    <property type="evidence" value="ECO:0007669"/>
    <property type="project" value="UniProtKB-KW"/>
</dbReference>
<accession>A0A2W2BIP2</accession>
<dbReference type="Pfam" id="PF00348">
    <property type="entry name" value="polyprenyl_synt"/>
    <property type="match status" value="1"/>
</dbReference>
<dbReference type="InterPro" id="IPR008949">
    <property type="entry name" value="Isoprenoid_synthase_dom_sf"/>
</dbReference>
<keyword evidence="9" id="KW-1185">Reference proteome</keyword>
<evidence type="ECO:0000256" key="4">
    <source>
        <dbReference type="ARBA" id="ARBA00022723"/>
    </source>
</evidence>
<dbReference type="AlphaFoldDB" id="A0A2W2BIP2"/>
<evidence type="ECO:0000256" key="3">
    <source>
        <dbReference type="ARBA" id="ARBA00022679"/>
    </source>
</evidence>
<proteinExistence type="inferred from homology"/>
<evidence type="ECO:0000256" key="1">
    <source>
        <dbReference type="ARBA" id="ARBA00001946"/>
    </source>
</evidence>
<evidence type="ECO:0000256" key="6">
    <source>
        <dbReference type="ARBA" id="ARBA00023229"/>
    </source>
</evidence>
<dbReference type="PROSITE" id="PS00723">
    <property type="entry name" value="POLYPRENYL_SYNTHASE_1"/>
    <property type="match status" value="1"/>
</dbReference>
<dbReference type="PANTHER" id="PTHR43281:SF1">
    <property type="entry name" value="FARNESYL DIPHOSPHATE SYNTHASE"/>
    <property type="match status" value="1"/>
</dbReference>
<protein>
    <submittedName>
        <fullName evidence="8">Geranylgeranyl pyrophosphate synthase</fullName>
    </submittedName>
</protein>
<dbReference type="InterPro" id="IPR033749">
    <property type="entry name" value="Polyprenyl_synt_CS"/>
</dbReference>
<comment type="caution">
    <text evidence="8">The sequence shown here is derived from an EMBL/GenBank/DDBJ whole genome shotgun (WGS) entry which is preliminary data.</text>
</comment>
<dbReference type="PANTHER" id="PTHR43281">
    <property type="entry name" value="FARNESYL DIPHOSPHATE SYNTHASE"/>
    <property type="match status" value="1"/>
</dbReference>
<dbReference type="SUPFAM" id="SSF48576">
    <property type="entry name" value="Terpenoid synthases"/>
    <property type="match status" value="1"/>
</dbReference>
<organism evidence="8 9">
    <name type="scientific">Aestuariivirga litoralis</name>
    <dbReference type="NCBI Taxonomy" id="2650924"/>
    <lineage>
        <taxon>Bacteria</taxon>
        <taxon>Pseudomonadati</taxon>
        <taxon>Pseudomonadota</taxon>
        <taxon>Alphaproteobacteria</taxon>
        <taxon>Hyphomicrobiales</taxon>
        <taxon>Aestuariivirgaceae</taxon>
        <taxon>Aestuariivirga</taxon>
    </lineage>
</organism>
<dbReference type="InterPro" id="IPR000092">
    <property type="entry name" value="Polyprenyl_synt"/>
</dbReference>
<keyword evidence="4" id="KW-0479">Metal-binding</keyword>
<keyword evidence="5" id="KW-0460">Magnesium</keyword>
<evidence type="ECO:0000256" key="7">
    <source>
        <dbReference type="RuleBase" id="RU004466"/>
    </source>
</evidence>
<dbReference type="GO" id="GO:0004659">
    <property type="term" value="F:prenyltransferase activity"/>
    <property type="evidence" value="ECO:0007669"/>
    <property type="project" value="InterPro"/>
</dbReference>
<name>A0A2W2BIP2_9HYPH</name>
<reference evidence="9" key="1">
    <citation type="submission" date="2018-06" db="EMBL/GenBank/DDBJ databases">
        <title>Aestuariibacter litoralis strain KCTC 52945T.</title>
        <authorList>
            <person name="Li X."/>
            <person name="Salam N."/>
            <person name="Li J.-L."/>
            <person name="Chen Y.-M."/>
            <person name="Yang Z.-W."/>
            <person name="Zhang L.-Y."/>
            <person name="Han M.-X."/>
            <person name="Xiao M."/>
            <person name="Li W.-J."/>
        </authorList>
    </citation>
    <scope>NUCLEOTIDE SEQUENCE [LARGE SCALE GENOMIC DNA]</scope>
    <source>
        <strain evidence="9">KCTC 52945</strain>
    </source>
</reference>
<keyword evidence="3 7" id="KW-0808">Transferase</keyword>
<sequence length="334" mass="34740">MDIGLRLEQELEQAVGHAAGGDCPPLLSQALRHAVFPGGARIRPRLVLAVSNACATGNATATTQNASRIATATTTRDARLNASDAQPNATQNATATTQNATFATQNASAAIAFASAVEILHCASLVHDDLPCFDNSELRRGKPSVHAAFGERIAVLTGDALIVLGFEWLALRTERVAQLSGILARCVGGPTGICAGQAWECEQAIDIVRYQRAKTGALFAACTMGGAASQGYEPFAWQKLGFAIGEAFQVADDLRDVAGSAEALGKPVHQDEANHAPNFVAELGFDGAMAHFEELLAAARAAIPDCPGREALAKQIEGVSRSLVTGLSARTVAA</sequence>
<dbReference type="Gene3D" id="1.10.600.10">
    <property type="entry name" value="Farnesyl Diphosphate Synthase"/>
    <property type="match status" value="1"/>
</dbReference>
<evidence type="ECO:0000313" key="9">
    <source>
        <dbReference type="Proteomes" id="UP000248795"/>
    </source>
</evidence>
<dbReference type="CDD" id="cd00685">
    <property type="entry name" value="Trans_IPPS_HT"/>
    <property type="match status" value="1"/>
</dbReference>
<dbReference type="PROSITE" id="PS00444">
    <property type="entry name" value="POLYPRENYL_SYNTHASE_2"/>
    <property type="match status" value="1"/>
</dbReference>
<evidence type="ECO:0000256" key="5">
    <source>
        <dbReference type="ARBA" id="ARBA00022842"/>
    </source>
</evidence>
<comment type="cofactor">
    <cofactor evidence="1">
        <name>Mg(2+)</name>
        <dbReference type="ChEBI" id="CHEBI:18420"/>
    </cofactor>
</comment>